<dbReference type="KEGG" id="smiz:4412673_01451"/>
<evidence type="ECO:0000313" key="8">
    <source>
        <dbReference type="Proteomes" id="UP000215355"/>
    </source>
</evidence>
<dbReference type="SUPFAM" id="SSF55874">
    <property type="entry name" value="ATPase domain of HSP90 chaperone/DNA topoisomerase II/histidine kinase"/>
    <property type="match status" value="1"/>
</dbReference>
<evidence type="ECO:0000256" key="4">
    <source>
        <dbReference type="ARBA" id="ARBA00022777"/>
    </source>
</evidence>
<keyword evidence="3 7" id="KW-0808">Transferase</keyword>
<gene>
    <name evidence="7" type="primary">vraS</name>
    <name evidence="7" type="ORF">SAMEA4412673_01451</name>
</gene>
<dbReference type="PANTHER" id="PTHR24421:SF10">
    <property type="entry name" value="NITRATE_NITRITE SENSOR PROTEIN NARQ"/>
    <property type="match status" value="1"/>
</dbReference>
<protein>
    <recommendedName>
        <fullName evidence="2">histidine kinase</fullName>
        <ecNumber evidence="2">2.7.13.3</ecNumber>
    </recommendedName>
</protein>
<proteinExistence type="predicted"/>
<sequence>MQSGSTPISYYGQGLEEIKDKNLQLSIYRIVQELITNAVRHADAKKILLQCSVENAYLMIEVEDNGKGFMPDSIERNMGLDNLESRVKSIGGILKIDSQPAEGTHIIIECQL</sequence>
<comment type="catalytic activity">
    <reaction evidence="1">
        <text>ATP + protein L-histidine = ADP + protein N-phospho-L-histidine.</text>
        <dbReference type="EC" id="2.7.13.3"/>
    </reaction>
</comment>
<dbReference type="Pfam" id="PF02518">
    <property type="entry name" value="HATPase_c"/>
    <property type="match status" value="1"/>
</dbReference>
<organism evidence="7 8">
    <name type="scientific">Sphingobacterium mizutaii</name>
    <dbReference type="NCBI Taxonomy" id="1010"/>
    <lineage>
        <taxon>Bacteria</taxon>
        <taxon>Pseudomonadati</taxon>
        <taxon>Bacteroidota</taxon>
        <taxon>Sphingobacteriia</taxon>
        <taxon>Sphingobacteriales</taxon>
        <taxon>Sphingobacteriaceae</taxon>
        <taxon>Sphingobacterium</taxon>
    </lineage>
</organism>
<dbReference type="AlphaFoldDB" id="A0AAJ4XA67"/>
<dbReference type="InterPro" id="IPR050482">
    <property type="entry name" value="Sensor_HK_TwoCompSys"/>
</dbReference>
<evidence type="ECO:0000256" key="2">
    <source>
        <dbReference type="ARBA" id="ARBA00012438"/>
    </source>
</evidence>
<accession>A0AAJ4XA67</accession>
<name>A0AAJ4XA67_9SPHI</name>
<dbReference type="CDD" id="cd16917">
    <property type="entry name" value="HATPase_UhpB-NarQ-NarX-like"/>
    <property type="match status" value="1"/>
</dbReference>
<evidence type="ECO:0000256" key="1">
    <source>
        <dbReference type="ARBA" id="ARBA00000085"/>
    </source>
</evidence>
<evidence type="ECO:0000256" key="3">
    <source>
        <dbReference type="ARBA" id="ARBA00022679"/>
    </source>
</evidence>
<feature type="domain" description="Histidine kinase" evidence="6">
    <location>
        <begin position="27"/>
        <end position="112"/>
    </location>
</feature>
<dbReference type="EMBL" id="LT906468">
    <property type="protein sequence ID" value="SNV47939.1"/>
    <property type="molecule type" value="Genomic_DNA"/>
</dbReference>
<dbReference type="Gene3D" id="3.30.565.10">
    <property type="entry name" value="Histidine kinase-like ATPase, C-terminal domain"/>
    <property type="match status" value="1"/>
</dbReference>
<keyword evidence="4" id="KW-0418">Kinase</keyword>
<evidence type="ECO:0000259" key="6">
    <source>
        <dbReference type="PROSITE" id="PS50109"/>
    </source>
</evidence>
<dbReference type="GO" id="GO:0000160">
    <property type="term" value="P:phosphorelay signal transduction system"/>
    <property type="evidence" value="ECO:0007669"/>
    <property type="project" value="UniProtKB-KW"/>
</dbReference>
<keyword evidence="5" id="KW-0902">Two-component regulatory system</keyword>
<dbReference type="InterPro" id="IPR036890">
    <property type="entry name" value="HATPase_C_sf"/>
</dbReference>
<evidence type="ECO:0000256" key="5">
    <source>
        <dbReference type="ARBA" id="ARBA00023012"/>
    </source>
</evidence>
<dbReference type="PROSITE" id="PS50109">
    <property type="entry name" value="HIS_KIN"/>
    <property type="match status" value="1"/>
</dbReference>
<dbReference type="GO" id="GO:0004673">
    <property type="term" value="F:protein histidine kinase activity"/>
    <property type="evidence" value="ECO:0007669"/>
    <property type="project" value="UniProtKB-EC"/>
</dbReference>
<dbReference type="InterPro" id="IPR005467">
    <property type="entry name" value="His_kinase_dom"/>
</dbReference>
<reference evidence="7 8" key="1">
    <citation type="submission" date="2017-06" db="EMBL/GenBank/DDBJ databases">
        <authorList>
            <consortium name="Pathogen Informatics"/>
        </authorList>
    </citation>
    <scope>NUCLEOTIDE SEQUENCE [LARGE SCALE GENOMIC DNA]</scope>
    <source>
        <strain evidence="7 8">NCTC12149</strain>
    </source>
</reference>
<dbReference type="InterPro" id="IPR003594">
    <property type="entry name" value="HATPase_dom"/>
</dbReference>
<dbReference type="Proteomes" id="UP000215355">
    <property type="component" value="Chromosome 1"/>
</dbReference>
<evidence type="ECO:0000313" key="7">
    <source>
        <dbReference type="EMBL" id="SNV47939.1"/>
    </source>
</evidence>
<dbReference type="PANTHER" id="PTHR24421">
    <property type="entry name" value="NITRATE/NITRITE SENSOR PROTEIN NARX-RELATED"/>
    <property type="match status" value="1"/>
</dbReference>
<dbReference type="EC" id="2.7.13.3" evidence="2"/>